<dbReference type="Pfam" id="PF00190">
    <property type="entry name" value="Cupin_1"/>
    <property type="match status" value="1"/>
</dbReference>
<evidence type="ECO:0000313" key="2">
    <source>
        <dbReference type="EMBL" id="ODM16729.1"/>
    </source>
</evidence>
<comment type="caution">
    <text evidence="2">The sequence shown here is derived from an EMBL/GenBank/DDBJ whole genome shotgun (WGS) entry which is preliminary data.</text>
</comment>
<dbReference type="InterPro" id="IPR014500">
    <property type="entry name" value="UCP019307_cupin"/>
</dbReference>
<dbReference type="Proteomes" id="UP000094569">
    <property type="component" value="Unassembled WGS sequence"/>
</dbReference>
<proteinExistence type="predicted"/>
<dbReference type="SUPFAM" id="SSF51182">
    <property type="entry name" value="RmlC-like cupins"/>
    <property type="match status" value="1"/>
</dbReference>
<dbReference type="EMBL" id="JXNT01000010">
    <property type="protein sequence ID" value="ODM16729.1"/>
    <property type="molecule type" value="Genomic_DNA"/>
</dbReference>
<dbReference type="PANTHER" id="PTHR36448">
    <property type="entry name" value="BLR7373 PROTEIN"/>
    <property type="match status" value="1"/>
</dbReference>
<dbReference type="VEuPathDB" id="FungiDB:SI65_07694"/>
<dbReference type="AlphaFoldDB" id="A0A1E3B721"/>
<feature type="domain" description="Cupin type-1" evidence="1">
    <location>
        <begin position="68"/>
        <end position="115"/>
    </location>
</feature>
<accession>A0A1E3B721</accession>
<dbReference type="PANTHER" id="PTHR36448:SF3">
    <property type="entry name" value="CUPIN TYPE-2 DOMAIN-CONTAINING PROTEIN"/>
    <property type="match status" value="1"/>
</dbReference>
<reference evidence="2 3" key="1">
    <citation type="journal article" date="2016" name="BMC Genomics">
        <title>Comparative genomic and transcriptomic analyses of the Fuzhuan brick tea-fermentation fungus Aspergillus cristatus.</title>
        <authorList>
            <person name="Ge Y."/>
            <person name="Wang Y."/>
            <person name="Liu Y."/>
            <person name="Tan Y."/>
            <person name="Ren X."/>
            <person name="Zhang X."/>
            <person name="Hyde K.D."/>
            <person name="Liu Y."/>
            <person name="Liu Z."/>
        </authorList>
    </citation>
    <scope>NUCLEOTIDE SEQUENCE [LARGE SCALE GENOMIC DNA]</scope>
    <source>
        <strain evidence="2 3">GZAAS20.1005</strain>
    </source>
</reference>
<dbReference type="STRING" id="573508.A0A1E3B721"/>
<keyword evidence="3" id="KW-1185">Reference proteome</keyword>
<sequence>MFRSPSEVRVTSRQIPKWERIPNTSIQSKPLLIYHGAFNASPSELKSHFESVGEVEPQWVYGMFPQSHFHSTTHEVLGVVSGSARLCFGGEGNPGRFEPTVKKGDLMIVPAGVSHRLLDELESFKMVGAYPKNKGWDMCYGKQGEEEKVKDIERVDWFHQDPLFGADGPALHV</sequence>
<dbReference type="InterPro" id="IPR011051">
    <property type="entry name" value="RmlC_Cupin_sf"/>
</dbReference>
<protein>
    <recommendedName>
        <fullName evidence="1">Cupin type-1 domain-containing protein</fullName>
    </recommendedName>
</protein>
<dbReference type="PIRSF" id="PIRSF019307">
    <property type="entry name" value="UCP019307"/>
    <property type="match status" value="1"/>
</dbReference>
<dbReference type="InterPro" id="IPR014710">
    <property type="entry name" value="RmlC-like_jellyroll"/>
</dbReference>
<evidence type="ECO:0000313" key="3">
    <source>
        <dbReference type="Proteomes" id="UP000094569"/>
    </source>
</evidence>
<dbReference type="Gene3D" id="2.60.120.10">
    <property type="entry name" value="Jelly Rolls"/>
    <property type="match status" value="1"/>
</dbReference>
<dbReference type="OrthoDB" id="2589563at2759"/>
<dbReference type="InterPro" id="IPR047121">
    <property type="entry name" value="YjiB-like"/>
</dbReference>
<evidence type="ECO:0000259" key="1">
    <source>
        <dbReference type="Pfam" id="PF00190"/>
    </source>
</evidence>
<dbReference type="CDD" id="cd02219">
    <property type="entry name" value="cupin_YjlB-like"/>
    <property type="match status" value="1"/>
</dbReference>
<dbReference type="InterPro" id="IPR006045">
    <property type="entry name" value="Cupin_1"/>
</dbReference>
<name>A0A1E3B721_ASPCR</name>
<organism evidence="2 3">
    <name type="scientific">Aspergillus cristatus</name>
    <name type="common">Chinese Fuzhuan brick tea-fermentation fungus</name>
    <name type="synonym">Eurotium cristatum</name>
    <dbReference type="NCBI Taxonomy" id="573508"/>
    <lineage>
        <taxon>Eukaryota</taxon>
        <taxon>Fungi</taxon>
        <taxon>Dikarya</taxon>
        <taxon>Ascomycota</taxon>
        <taxon>Pezizomycotina</taxon>
        <taxon>Eurotiomycetes</taxon>
        <taxon>Eurotiomycetidae</taxon>
        <taxon>Eurotiales</taxon>
        <taxon>Aspergillaceae</taxon>
        <taxon>Aspergillus</taxon>
        <taxon>Aspergillus subgen. Aspergillus</taxon>
    </lineage>
</organism>
<gene>
    <name evidence="2" type="ORF">SI65_07694</name>
</gene>